<gene>
    <name evidence="6" type="ORF">A9309_05765</name>
</gene>
<keyword evidence="4" id="KW-0804">Transcription</keyword>
<dbReference type="EMBL" id="LZMS01000048">
    <property type="protein sequence ID" value="OBX63715.1"/>
    <property type="molecule type" value="Genomic_DNA"/>
</dbReference>
<accession>A0A1B8Q3J3</accession>
<dbReference type="SUPFAM" id="SSF53850">
    <property type="entry name" value="Periplasmic binding protein-like II"/>
    <property type="match status" value="1"/>
</dbReference>
<keyword evidence="3" id="KW-0238">DNA-binding</keyword>
<dbReference type="CDD" id="cd08422">
    <property type="entry name" value="PBP2_CrgA_like"/>
    <property type="match status" value="1"/>
</dbReference>
<dbReference type="Gene3D" id="1.10.10.10">
    <property type="entry name" value="Winged helix-like DNA-binding domain superfamily/Winged helix DNA-binding domain"/>
    <property type="match status" value="1"/>
</dbReference>
<keyword evidence="2" id="KW-0805">Transcription regulation</keyword>
<dbReference type="GO" id="GO:0043565">
    <property type="term" value="F:sequence-specific DNA binding"/>
    <property type="evidence" value="ECO:0007669"/>
    <property type="project" value="TreeGrafter"/>
</dbReference>
<protein>
    <submittedName>
        <fullName evidence="6">LysR family transcriptional regulator</fullName>
    </submittedName>
</protein>
<dbReference type="Gene3D" id="3.40.190.290">
    <property type="match status" value="1"/>
</dbReference>
<reference evidence="6 7" key="1">
    <citation type="submission" date="2016-06" db="EMBL/GenBank/DDBJ databases">
        <title>Draft genome of Moraxella lacunata CCUG 57757A.</title>
        <authorList>
            <person name="Salva-Serra F."/>
            <person name="Engstrom-Jakobsson H."/>
            <person name="Thorell K."/>
            <person name="Gonzales-Siles L."/>
            <person name="Karlsson R."/>
            <person name="Boulund F."/>
            <person name="Engstrand L."/>
            <person name="Kristiansson E."/>
            <person name="Moore E."/>
        </authorList>
    </citation>
    <scope>NUCLEOTIDE SEQUENCE [LARGE SCALE GENOMIC DNA]</scope>
    <source>
        <strain evidence="6 7">CCUG 57757A</strain>
    </source>
</reference>
<dbReference type="OrthoDB" id="8885940at2"/>
<dbReference type="AlphaFoldDB" id="A0A1B8Q3J3"/>
<dbReference type="InterPro" id="IPR036388">
    <property type="entry name" value="WH-like_DNA-bd_sf"/>
</dbReference>
<evidence type="ECO:0000256" key="4">
    <source>
        <dbReference type="ARBA" id="ARBA00023163"/>
    </source>
</evidence>
<comment type="caution">
    <text evidence="6">The sequence shown here is derived from an EMBL/GenBank/DDBJ whole genome shotgun (WGS) entry which is preliminary data.</text>
</comment>
<dbReference type="Pfam" id="PF03466">
    <property type="entry name" value="LysR_substrate"/>
    <property type="match status" value="1"/>
</dbReference>
<comment type="similarity">
    <text evidence="1">Belongs to the LysR transcriptional regulatory family.</text>
</comment>
<dbReference type="InterPro" id="IPR036390">
    <property type="entry name" value="WH_DNA-bd_sf"/>
</dbReference>
<evidence type="ECO:0000313" key="7">
    <source>
        <dbReference type="Proteomes" id="UP000092607"/>
    </source>
</evidence>
<evidence type="ECO:0000256" key="1">
    <source>
        <dbReference type="ARBA" id="ARBA00009437"/>
    </source>
</evidence>
<evidence type="ECO:0000256" key="3">
    <source>
        <dbReference type="ARBA" id="ARBA00023125"/>
    </source>
</evidence>
<dbReference type="Proteomes" id="UP000092607">
    <property type="component" value="Unassembled WGS sequence"/>
</dbReference>
<dbReference type="PROSITE" id="PS50931">
    <property type="entry name" value="HTH_LYSR"/>
    <property type="match status" value="1"/>
</dbReference>
<dbReference type="PANTHER" id="PTHR30537:SF35">
    <property type="entry name" value="TRANSCRIPTIONAL REGULATORY PROTEIN"/>
    <property type="match status" value="1"/>
</dbReference>
<organism evidence="6 7">
    <name type="scientific">Moraxella lacunata</name>
    <dbReference type="NCBI Taxonomy" id="477"/>
    <lineage>
        <taxon>Bacteria</taxon>
        <taxon>Pseudomonadati</taxon>
        <taxon>Pseudomonadota</taxon>
        <taxon>Gammaproteobacteria</taxon>
        <taxon>Moraxellales</taxon>
        <taxon>Moraxellaceae</taxon>
        <taxon>Moraxella</taxon>
    </lineage>
</organism>
<dbReference type="GO" id="GO:0006351">
    <property type="term" value="P:DNA-templated transcription"/>
    <property type="evidence" value="ECO:0007669"/>
    <property type="project" value="TreeGrafter"/>
</dbReference>
<evidence type="ECO:0000259" key="5">
    <source>
        <dbReference type="PROSITE" id="PS50931"/>
    </source>
</evidence>
<dbReference type="SUPFAM" id="SSF46785">
    <property type="entry name" value="Winged helix' DNA-binding domain"/>
    <property type="match status" value="1"/>
</dbReference>
<dbReference type="InterPro" id="IPR058163">
    <property type="entry name" value="LysR-type_TF_proteobact-type"/>
</dbReference>
<evidence type="ECO:0000313" key="6">
    <source>
        <dbReference type="EMBL" id="OBX63715.1"/>
    </source>
</evidence>
<dbReference type="Pfam" id="PF00126">
    <property type="entry name" value="HTH_1"/>
    <property type="match status" value="1"/>
</dbReference>
<dbReference type="InterPro" id="IPR000847">
    <property type="entry name" value="LysR_HTH_N"/>
</dbReference>
<dbReference type="PANTHER" id="PTHR30537">
    <property type="entry name" value="HTH-TYPE TRANSCRIPTIONAL REGULATOR"/>
    <property type="match status" value="1"/>
</dbReference>
<name>A0A1B8Q3J3_MORLA</name>
<dbReference type="InterPro" id="IPR005119">
    <property type="entry name" value="LysR_subst-bd"/>
</dbReference>
<feature type="domain" description="HTH lysR-type" evidence="5">
    <location>
        <begin position="1"/>
        <end position="59"/>
    </location>
</feature>
<dbReference type="GO" id="GO:0003700">
    <property type="term" value="F:DNA-binding transcription factor activity"/>
    <property type="evidence" value="ECO:0007669"/>
    <property type="project" value="InterPro"/>
</dbReference>
<evidence type="ECO:0000256" key="2">
    <source>
        <dbReference type="ARBA" id="ARBA00023015"/>
    </source>
</evidence>
<sequence length="298" mass="33376">MDTLTSIKVFHQVVLTGSFTKSADSLDMSVAMTSKHVAHLERTLGTKLLHRNSRNIHLTDAGEQYYRESLYALELLDSAKETAQGATDGVRGMLKITMPRWFANPKMAGYLSEFQARYPDVILNVSLSNQFVDLVADGFDLALRITHDPKPSLIARPLTRMDFYLVASPDYLSRHGTPTTPDELNDSACHRVILPTYVKMDNVSIYHHATQAEFVLNPKPSMYSNDTPMISELVRAGAGIGYAPSWLVEHDLADGRLVRLLADYELLSVTLYAVYVDRAFLSARVRAFIDFMVEKLDG</sequence>
<dbReference type="RefSeq" id="WP_065254853.1">
    <property type="nucleotide sequence ID" value="NZ_JARDJM010000002.1"/>
</dbReference>
<proteinExistence type="inferred from homology"/>